<keyword evidence="4" id="KW-1185">Reference proteome</keyword>
<keyword evidence="2" id="KW-1133">Transmembrane helix</keyword>
<reference evidence="3" key="1">
    <citation type="journal article" date="2023" name="Nat. Commun.">
        <title>Diploid and tetraploid genomes of Acorus and the evolution of monocots.</title>
        <authorList>
            <person name="Ma L."/>
            <person name="Liu K.W."/>
            <person name="Li Z."/>
            <person name="Hsiao Y.Y."/>
            <person name="Qi Y."/>
            <person name="Fu T."/>
            <person name="Tang G.D."/>
            <person name="Zhang D."/>
            <person name="Sun W.H."/>
            <person name="Liu D.K."/>
            <person name="Li Y."/>
            <person name="Chen G.Z."/>
            <person name="Liu X.D."/>
            <person name="Liao X.Y."/>
            <person name="Jiang Y.T."/>
            <person name="Yu X."/>
            <person name="Hao Y."/>
            <person name="Huang J."/>
            <person name="Zhao X.W."/>
            <person name="Ke S."/>
            <person name="Chen Y.Y."/>
            <person name="Wu W.L."/>
            <person name="Hsu J.L."/>
            <person name="Lin Y.F."/>
            <person name="Huang M.D."/>
            <person name="Li C.Y."/>
            <person name="Huang L."/>
            <person name="Wang Z.W."/>
            <person name="Zhao X."/>
            <person name="Zhong W.Y."/>
            <person name="Peng D.H."/>
            <person name="Ahmad S."/>
            <person name="Lan S."/>
            <person name="Zhang J.S."/>
            <person name="Tsai W.C."/>
            <person name="Van de Peer Y."/>
            <person name="Liu Z.J."/>
        </authorList>
    </citation>
    <scope>NUCLEOTIDE SEQUENCE</scope>
    <source>
        <strain evidence="3">SCP</strain>
    </source>
</reference>
<dbReference type="Gene3D" id="3.40.50.150">
    <property type="entry name" value="Vaccinia Virus protein VP39"/>
    <property type="match status" value="1"/>
</dbReference>
<dbReference type="EMBL" id="JAUJYN010000006">
    <property type="protein sequence ID" value="KAK1268336.1"/>
    <property type="molecule type" value="Genomic_DNA"/>
</dbReference>
<dbReference type="InterPro" id="IPR029063">
    <property type="entry name" value="SAM-dependent_MTases_sf"/>
</dbReference>
<feature type="compositionally biased region" description="Polar residues" evidence="1">
    <location>
        <begin position="269"/>
        <end position="284"/>
    </location>
</feature>
<accession>A0AAV9AVK6</accession>
<evidence type="ECO:0008006" key="5">
    <source>
        <dbReference type="Google" id="ProtNLM"/>
    </source>
</evidence>
<reference evidence="3" key="2">
    <citation type="submission" date="2023-06" db="EMBL/GenBank/DDBJ databases">
        <authorList>
            <person name="Ma L."/>
            <person name="Liu K.-W."/>
            <person name="Li Z."/>
            <person name="Hsiao Y.-Y."/>
            <person name="Qi Y."/>
            <person name="Fu T."/>
            <person name="Tang G."/>
            <person name="Zhang D."/>
            <person name="Sun W.-H."/>
            <person name="Liu D.-K."/>
            <person name="Li Y."/>
            <person name="Chen G.-Z."/>
            <person name="Liu X.-D."/>
            <person name="Liao X.-Y."/>
            <person name="Jiang Y.-T."/>
            <person name="Yu X."/>
            <person name="Hao Y."/>
            <person name="Huang J."/>
            <person name="Zhao X.-W."/>
            <person name="Ke S."/>
            <person name="Chen Y.-Y."/>
            <person name="Wu W.-L."/>
            <person name="Hsu J.-L."/>
            <person name="Lin Y.-F."/>
            <person name="Huang M.-D."/>
            <person name="Li C.-Y."/>
            <person name="Huang L."/>
            <person name="Wang Z.-W."/>
            <person name="Zhao X."/>
            <person name="Zhong W.-Y."/>
            <person name="Peng D.-H."/>
            <person name="Ahmad S."/>
            <person name="Lan S."/>
            <person name="Zhang J.-S."/>
            <person name="Tsai W.-C."/>
            <person name="Van De Peer Y."/>
            <person name="Liu Z.-J."/>
        </authorList>
    </citation>
    <scope>NUCLEOTIDE SEQUENCE</scope>
    <source>
        <strain evidence="3">SCP</strain>
        <tissue evidence="3">Leaves</tissue>
    </source>
</reference>
<feature type="compositionally biased region" description="Polar residues" evidence="1">
    <location>
        <begin position="305"/>
        <end position="319"/>
    </location>
</feature>
<feature type="compositionally biased region" description="Basic and acidic residues" evidence="1">
    <location>
        <begin position="368"/>
        <end position="382"/>
    </location>
</feature>
<dbReference type="AlphaFoldDB" id="A0AAV9AVK6"/>
<feature type="transmembrane region" description="Helical" evidence="2">
    <location>
        <begin position="29"/>
        <end position="47"/>
    </location>
</feature>
<evidence type="ECO:0000313" key="4">
    <source>
        <dbReference type="Proteomes" id="UP001179952"/>
    </source>
</evidence>
<keyword evidence="2" id="KW-0472">Membrane</keyword>
<dbReference type="Proteomes" id="UP001179952">
    <property type="component" value="Unassembled WGS sequence"/>
</dbReference>
<sequence>MWKTIDLFLRSLTLNLSNCVQMSHLTHTLSNVILGQLGILLLYMFLLHNLGLDGMSKRLIQTVSIKLFFGLSWGSINCPKKCQTHEKVETQKNVSLLCVMWTHSSIYLLSSSSNFPHKNNKVEKKKRKTEKQCVREMELREEVLIITDSMSVNASVVVWALQNFSIGSKDLRILTQASLLEKPGFHSQLWLLALAKALQPGASVFVQEPSVFDDNKIMVRESRACLERNLLFAGFSSLEGSECLDHSAEISLSTQKFELIAMRAKKSCDQSASSPLQNKPTTKAENPPVAHVDSSTQRKALPKGENSSVGLSDTSQQQTDRFDGSIVEDISCKADDSKGHELPPDNSHSLRERIRERNRLYQRRRRARMTEEQKRREKERRRQYMQSRRVLPQPMPISYAAPIESDQSAHCGQQVRETEGVEVGKSLVTGEAGEAS</sequence>
<proteinExistence type="predicted"/>
<organism evidence="3 4">
    <name type="scientific">Acorus gramineus</name>
    <name type="common">Dwarf sweet flag</name>
    <dbReference type="NCBI Taxonomy" id="55184"/>
    <lineage>
        <taxon>Eukaryota</taxon>
        <taxon>Viridiplantae</taxon>
        <taxon>Streptophyta</taxon>
        <taxon>Embryophyta</taxon>
        <taxon>Tracheophyta</taxon>
        <taxon>Spermatophyta</taxon>
        <taxon>Magnoliopsida</taxon>
        <taxon>Liliopsida</taxon>
        <taxon>Acoraceae</taxon>
        <taxon>Acorus</taxon>
    </lineage>
</organism>
<evidence type="ECO:0000313" key="3">
    <source>
        <dbReference type="EMBL" id="KAK1268336.1"/>
    </source>
</evidence>
<protein>
    <recommendedName>
        <fullName evidence="5">BZIP domain-containing protein</fullName>
    </recommendedName>
</protein>
<keyword evidence="2" id="KW-0812">Transmembrane</keyword>
<comment type="caution">
    <text evidence="3">The sequence shown here is derived from an EMBL/GenBank/DDBJ whole genome shotgun (WGS) entry which is preliminary data.</text>
</comment>
<feature type="region of interest" description="Disordered" evidence="1">
    <location>
        <begin position="269"/>
        <end position="436"/>
    </location>
</feature>
<gene>
    <name evidence="3" type="ORF">QJS04_geneDACA006493</name>
</gene>
<feature type="compositionally biased region" description="Basic and acidic residues" evidence="1">
    <location>
        <begin position="330"/>
        <end position="359"/>
    </location>
</feature>
<evidence type="ECO:0000256" key="1">
    <source>
        <dbReference type="SAM" id="MobiDB-lite"/>
    </source>
</evidence>
<evidence type="ECO:0000256" key="2">
    <source>
        <dbReference type="SAM" id="Phobius"/>
    </source>
</evidence>
<name>A0AAV9AVK6_ACOGR</name>